<dbReference type="EC" id="3.6.1.27" evidence="3"/>
<evidence type="ECO:0000313" key="4">
    <source>
        <dbReference type="Proteomes" id="UP000809081"/>
    </source>
</evidence>
<gene>
    <name evidence="3" type="ORF">JOC31_000431</name>
</gene>
<evidence type="ECO:0000313" key="3">
    <source>
        <dbReference type="EMBL" id="MBM7635630.1"/>
    </source>
</evidence>
<feature type="transmembrane region" description="Helical" evidence="1">
    <location>
        <begin position="123"/>
        <end position="144"/>
    </location>
</feature>
<feature type="transmembrane region" description="Helical" evidence="1">
    <location>
        <begin position="82"/>
        <end position="103"/>
    </location>
</feature>
<feature type="transmembrane region" description="Helical" evidence="1">
    <location>
        <begin position="179"/>
        <end position="197"/>
    </location>
</feature>
<feature type="transmembrane region" description="Helical" evidence="1">
    <location>
        <begin position="52"/>
        <end position="75"/>
    </location>
</feature>
<keyword evidence="1" id="KW-1133">Transmembrane helix</keyword>
<feature type="transmembrane region" description="Helical" evidence="1">
    <location>
        <begin position="151"/>
        <end position="173"/>
    </location>
</feature>
<dbReference type="SUPFAM" id="SSF48317">
    <property type="entry name" value="Acid phosphatase/Vanadium-dependent haloperoxidase"/>
    <property type="match status" value="1"/>
</dbReference>
<evidence type="ECO:0000256" key="1">
    <source>
        <dbReference type="SAM" id="Phobius"/>
    </source>
</evidence>
<dbReference type="PANTHER" id="PTHR14969">
    <property type="entry name" value="SPHINGOSINE-1-PHOSPHATE PHOSPHOHYDROLASE"/>
    <property type="match status" value="1"/>
</dbReference>
<reference evidence="3 4" key="1">
    <citation type="submission" date="2021-01" db="EMBL/GenBank/DDBJ databases">
        <title>Genomic Encyclopedia of Type Strains, Phase IV (KMG-IV): sequencing the most valuable type-strain genomes for metagenomic binning, comparative biology and taxonomic classification.</title>
        <authorList>
            <person name="Goeker M."/>
        </authorList>
    </citation>
    <scope>NUCLEOTIDE SEQUENCE [LARGE SCALE GENOMIC DNA]</scope>
    <source>
        <strain evidence="3 4">DSM 27513</strain>
    </source>
</reference>
<dbReference type="EMBL" id="JAFBEI010000006">
    <property type="protein sequence ID" value="MBM7635630.1"/>
    <property type="molecule type" value="Genomic_DNA"/>
</dbReference>
<sequence>MINLIAGIAITFFVFLGLLVRFSPEALTGVDTSVQTLIRGNLPAILTRFFKGITFLGNTSTQIVILLVLASLLYLKHYKKEALYLISNGILAALFIVSLKYFFQRPRPSISHLVEANGYSFPSGHSLGMMLILGSLIVISCRLLTSKKLAYGLSVILGLLILLVGISRIYLGVHYPTDVVAGFAIGFAVLTVTTSYYKR</sequence>
<protein>
    <submittedName>
        <fullName evidence="3">Undecaprenyl-diphosphatase</fullName>
        <ecNumber evidence="3">3.6.1.27</ecNumber>
    </submittedName>
</protein>
<accession>A0ABS2PJM9</accession>
<comment type="caution">
    <text evidence="3">The sequence shown here is derived from an EMBL/GenBank/DDBJ whole genome shotgun (WGS) entry which is preliminary data.</text>
</comment>
<dbReference type="Pfam" id="PF01569">
    <property type="entry name" value="PAP2"/>
    <property type="match status" value="1"/>
</dbReference>
<dbReference type="Proteomes" id="UP000809081">
    <property type="component" value="Unassembled WGS sequence"/>
</dbReference>
<keyword evidence="1" id="KW-0472">Membrane</keyword>
<keyword evidence="1" id="KW-0812">Transmembrane</keyword>
<dbReference type="CDD" id="cd03392">
    <property type="entry name" value="PAP2_like_2"/>
    <property type="match status" value="1"/>
</dbReference>
<keyword evidence="4" id="KW-1185">Reference proteome</keyword>
<feature type="domain" description="Phosphatidic acid phosphatase type 2/haloperoxidase" evidence="2">
    <location>
        <begin position="82"/>
        <end position="194"/>
    </location>
</feature>
<dbReference type="PANTHER" id="PTHR14969:SF13">
    <property type="entry name" value="AT30094P"/>
    <property type="match status" value="1"/>
</dbReference>
<name>A0ABS2PJM9_9STRE</name>
<dbReference type="InterPro" id="IPR000326">
    <property type="entry name" value="PAP2/HPO"/>
</dbReference>
<proteinExistence type="predicted"/>
<keyword evidence="3" id="KW-0378">Hydrolase</keyword>
<dbReference type="GO" id="GO:0050380">
    <property type="term" value="F:undecaprenyl-diphosphatase activity"/>
    <property type="evidence" value="ECO:0007669"/>
    <property type="project" value="UniProtKB-EC"/>
</dbReference>
<organism evidence="3 4">
    <name type="scientific">Streptococcus saliviloxodontae</name>
    <dbReference type="NCBI Taxonomy" id="1349416"/>
    <lineage>
        <taxon>Bacteria</taxon>
        <taxon>Bacillati</taxon>
        <taxon>Bacillota</taxon>
        <taxon>Bacilli</taxon>
        <taxon>Lactobacillales</taxon>
        <taxon>Streptococcaceae</taxon>
        <taxon>Streptococcus</taxon>
    </lineage>
</organism>
<dbReference type="Gene3D" id="1.20.144.10">
    <property type="entry name" value="Phosphatidic acid phosphatase type 2/haloperoxidase"/>
    <property type="match status" value="2"/>
</dbReference>
<evidence type="ECO:0000259" key="2">
    <source>
        <dbReference type="SMART" id="SM00014"/>
    </source>
</evidence>
<dbReference type="InterPro" id="IPR036938">
    <property type="entry name" value="PAP2/HPO_sf"/>
</dbReference>
<dbReference type="SMART" id="SM00014">
    <property type="entry name" value="acidPPc"/>
    <property type="match status" value="1"/>
</dbReference>